<evidence type="ECO:0000313" key="1">
    <source>
        <dbReference type="EMBL" id="SFG70650.1"/>
    </source>
</evidence>
<sequence>MTDTVGTAPDTSPEGLLKQAVMGARAKADAKPAPLATSARRLWLDPRLHGVAAVAMVLGGLVGAGATRLVAATDDNTAPALATIQQRLGAAQAETDRVGAALAELSKKFAHAQETIDAGRGEARTRGTATLERIARAEQGLTAKLTAMSERFEQIEKDHTGRLAALTAQIDKRAAAPVPAPATPVAAKVVSEPTETGAIADAKAHAVPKPAATDNWAVREVYDGVAVLEDRKRRLVEVGIGDTVPGVGRIETIERRGRAWAVVTRQGVITAQTW</sequence>
<reference evidence="2" key="1">
    <citation type="submission" date="2016-10" db="EMBL/GenBank/DDBJ databases">
        <authorList>
            <person name="Varghese N."/>
            <person name="Submissions S."/>
        </authorList>
    </citation>
    <scope>NUCLEOTIDE SEQUENCE [LARGE SCALE GENOMIC DNA]</scope>
    <source>
        <strain evidence="2">Gh-105</strain>
    </source>
</reference>
<dbReference type="EMBL" id="FOPM01000008">
    <property type="protein sequence ID" value="SFG70650.1"/>
    <property type="molecule type" value="Genomic_DNA"/>
</dbReference>
<proteinExistence type="predicted"/>
<protein>
    <submittedName>
        <fullName evidence="1">Uncharacterized protein</fullName>
    </submittedName>
</protein>
<accession>A0A1I2U0I5</accession>
<evidence type="ECO:0000313" key="2">
    <source>
        <dbReference type="Proteomes" id="UP000199229"/>
    </source>
</evidence>
<dbReference type="AlphaFoldDB" id="A0A1I2U0I5"/>
<gene>
    <name evidence="1" type="ORF">SAMN05192565_108179</name>
</gene>
<dbReference type="RefSeq" id="WP_091971219.1">
    <property type="nucleotide sequence ID" value="NZ_FOPM01000008.1"/>
</dbReference>
<dbReference type="Proteomes" id="UP000199229">
    <property type="component" value="Unassembled WGS sequence"/>
</dbReference>
<dbReference type="OrthoDB" id="7926359at2"/>
<organism evidence="1 2">
    <name type="scientific">Methylobacterium gossipiicola</name>
    <dbReference type="NCBI Taxonomy" id="582675"/>
    <lineage>
        <taxon>Bacteria</taxon>
        <taxon>Pseudomonadati</taxon>
        <taxon>Pseudomonadota</taxon>
        <taxon>Alphaproteobacteria</taxon>
        <taxon>Hyphomicrobiales</taxon>
        <taxon>Methylobacteriaceae</taxon>
        <taxon>Methylobacterium</taxon>
    </lineage>
</organism>
<name>A0A1I2U0I5_9HYPH</name>
<keyword evidence="2" id="KW-1185">Reference proteome</keyword>